<dbReference type="OrthoDB" id="1376307at2"/>
<dbReference type="RefSeq" id="WP_110348131.1">
    <property type="nucleotide sequence ID" value="NZ_QJHL01000005.1"/>
</dbReference>
<keyword evidence="2" id="KW-1185">Reference proteome</keyword>
<comment type="caution">
    <text evidence="1">The sequence shown here is derived from an EMBL/GenBank/DDBJ whole genome shotgun (WGS) entry which is preliminary data.</text>
</comment>
<sequence>MKYFLFIIFLAVTYSCCPRYNNYLSIKPTNTSLKQGKWLIDEPLLERFYLNTESVVSEIYKNKLTSKYDNIKYLSDLNEVPSFNKALDKSVKALDFYKSKTGFNYLISTKLEITNSNFSDKKILTIRLIVYNLDTKCIILDKDYYSAKRINNFNSNMFKEFVEKSMKKVIKDFTKNDNWKAIEAV</sequence>
<dbReference type="PROSITE" id="PS51257">
    <property type="entry name" value="PROKAR_LIPOPROTEIN"/>
    <property type="match status" value="1"/>
</dbReference>
<organism evidence="1 2">
    <name type="scientific">Flavobacterium hydrophilum</name>
    <dbReference type="NCBI Taxonomy" id="2211445"/>
    <lineage>
        <taxon>Bacteria</taxon>
        <taxon>Pseudomonadati</taxon>
        <taxon>Bacteroidota</taxon>
        <taxon>Flavobacteriia</taxon>
        <taxon>Flavobacteriales</taxon>
        <taxon>Flavobacteriaceae</taxon>
        <taxon>Flavobacterium</taxon>
    </lineage>
</organism>
<accession>A0A2V4BX42</accession>
<name>A0A2V4BX42_9FLAO</name>
<dbReference type="EMBL" id="QJHL01000005">
    <property type="protein sequence ID" value="PXY43588.1"/>
    <property type="molecule type" value="Genomic_DNA"/>
</dbReference>
<proteinExistence type="predicted"/>
<gene>
    <name evidence="1" type="ORF">DMB68_18550</name>
</gene>
<evidence type="ECO:0000313" key="2">
    <source>
        <dbReference type="Proteomes" id="UP000247681"/>
    </source>
</evidence>
<dbReference type="Proteomes" id="UP000247681">
    <property type="component" value="Unassembled WGS sequence"/>
</dbReference>
<dbReference type="AlphaFoldDB" id="A0A2V4BX42"/>
<reference evidence="1 2" key="1">
    <citation type="submission" date="2018-05" db="EMBL/GenBank/DDBJ databases">
        <title>Flavobacterium sp. strain IMCC34758, incomplete genome.</title>
        <authorList>
            <person name="Joung Y."/>
        </authorList>
    </citation>
    <scope>NUCLEOTIDE SEQUENCE [LARGE SCALE GENOMIC DNA]</scope>
    <source>
        <strain evidence="1 2">IMCC34758</strain>
    </source>
</reference>
<evidence type="ECO:0000313" key="1">
    <source>
        <dbReference type="EMBL" id="PXY43588.1"/>
    </source>
</evidence>
<protein>
    <submittedName>
        <fullName evidence="1">Uncharacterized protein</fullName>
    </submittedName>
</protein>